<comment type="caution">
    <text evidence="6">The sequence shown here is derived from an EMBL/GenBank/DDBJ whole genome shotgun (WGS) entry which is preliminary data.</text>
</comment>
<accession>A0A927AM52</accession>
<dbReference type="PANTHER" id="PTHR35092:SF1">
    <property type="entry name" value="CHLORINASE MJ1651"/>
    <property type="match status" value="1"/>
</dbReference>
<dbReference type="SUPFAM" id="SSF102522">
    <property type="entry name" value="Bacterial fluorinating enzyme, N-terminal domain"/>
    <property type="match status" value="1"/>
</dbReference>
<name>A0A927AM52_9BACT</name>
<dbReference type="PIRSF" id="PIRSF006779">
    <property type="entry name" value="UCP006779"/>
    <property type="match status" value="1"/>
</dbReference>
<dbReference type="PANTHER" id="PTHR35092">
    <property type="entry name" value="CHLORINASE MJ1651"/>
    <property type="match status" value="1"/>
</dbReference>
<organism evidence="6 7">
    <name type="scientific">Spirosoma profusum</name>
    <dbReference type="NCBI Taxonomy" id="2771354"/>
    <lineage>
        <taxon>Bacteria</taxon>
        <taxon>Pseudomonadati</taxon>
        <taxon>Bacteroidota</taxon>
        <taxon>Cytophagia</taxon>
        <taxon>Cytophagales</taxon>
        <taxon>Cytophagaceae</taxon>
        <taxon>Spirosoma</taxon>
    </lineage>
</organism>
<dbReference type="EMBL" id="JACWZY010000001">
    <property type="protein sequence ID" value="MBD2699104.1"/>
    <property type="molecule type" value="Genomic_DNA"/>
</dbReference>
<evidence type="ECO:0000256" key="1">
    <source>
        <dbReference type="ARBA" id="ARBA00022691"/>
    </source>
</evidence>
<evidence type="ECO:0000313" key="7">
    <source>
        <dbReference type="Proteomes" id="UP000598820"/>
    </source>
</evidence>
<feature type="domain" description="S-adenosyl-l-methionine hydroxide adenosyltransferase N-terminal" evidence="4">
    <location>
        <begin position="26"/>
        <end position="173"/>
    </location>
</feature>
<evidence type="ECO:0000259" key="4">
    <source>
        <dbReference type="Pfam" id="PF01887"/>
    </source>
</evidence>
<evidence type="ECO:0000256" key="2">
    <source>
        <dbReference type="ARBA" id="ARBA00024035"/>
    </source>
</evidence>
<reference evidence="6" key="1">
    <citation type="submission" date="2020-09" db="EMBL/GenBank/DDBJ databases">
        <authorList>
            <person name="Kim M.K."/>
        </authorList>
    </citation>
    <scope>NUCLEOTIDE SEQUENCE</scope>
    <source>
        <strain evidence="6">BT702</strain>
    </source>
</reference>
<sequence>MHTVYRFFLLISLFSAKWAQAQNGIVVFQSDFGLKDGAVSAMKGVALGVSPSLKLFDLTHEIPAYNIWEAAYRLHQTVTYYPAGTVFVSVCDPGVGTERRSVVLLTKSGHYIVTPDNGTLTLVAEDLGIKEIRQIDEAVNRRRNSGASYTFHGRDVYAYTAARLAAHVITFAKVGPKLPNNVVRILYQKAERSGNVVKGNIPILDIQYGNAWSNIPKSLIDQIGVKVGDKIRVQISRSDQTVYDKSIRLVNTFGEVPLGDDVAYINSLLNFSIAINQENFSEKYKVASGPEWLITVSK</sequence>
<dbReference type="SUPFAM" id="SSF101852">
    <property type="entry name" value="Bacterial fluorinating enzyme, C-terminal domain"/>
    <property type="match status" value="1"/>
</dbReference>
<evidence type="ECO:0000259" key="5">
    <source>
        <dbReference type="Pfam" id="PF20257"/>
    </source>
</evidence>
<dbReference type="Proteomes" id="UP000598820">
    <property type="component" value="Unassembled WGS sequence"/>
</dbReference>
<gene>
    <name evidence="6" type="ORF">IC229_00530</name>
</gene>
<dbReference type="InterPro" id="IPR023227">
    <property type="entry name" value="SAM_OH_AdoTrfase_C_sf"/>
</dbReference>
<evidence type="ECO:0000256" key="3">
    <source>
        <dbReference type="SAM" id="SignalP"/>
    </source>
</evidence>
<comment type="similarity">
    <text evidence="2">Belongs to the SAM hydrolase / SAM-dependent halogenase family.</text>
</comment>
<dbReference type="RefSeq" id="WP_190884968.1">
    <property type="nucleotide sequence ID" value="NZ_JACWZY010000001.1"/>
</dbReference>
<feature type="domain" description="S-adenosyl-l-methionine hydroxide adenosyltransferase C-terminal" evidence="5">
    <location>
        <begin position="199"/>
        <end position="292"/>
    </location>
</feature>
<dbReference type="InterPro" id="IPR046470">
    <property type="entry name" value="SAM_HAT_C"/>
</dbReference>
<dbReference type="Gene3D" id="3.40.50.10790">
    <property type="entry name" value="S-adenosyl-l-methionine hydroxide adenosyltransferase, N-terminal"/>
    <property type="match status" value="1"/>
</dbReference>
<dbReference type="Pfam" id="PF01887">
    <property type="entry name" value="SAM_HAT_N"/>
    <property type="match status" value="1"/>
</dbReference>
<keyword evidence="3" id="KW-0732">Signal</keyword>
<keyword evidence="1" id="KW-0949">S-adenosyl-L-methionine</keyword>
<dbReference type="InterPro" id="IPR023228">
    <property type="entry name" value="SAM_OH_AdoTrfase_N_sf"/>
</dbReference>
<evidence type="ECO:0000313" key="6">
    <source>
        <dbReference type="EMBL" id="MBD2699104.1"/>
    </source>
</evidence>
<protein>
    <submittedName>
        <fullName evidence="6">S-adenosyl-l-methionine hydroxide adenosyltransferase family protein</fullName>
    </submittedName>
</protein>
<keyword evidence="7" id="KW-1185">Reference proteome</keyword>
<dbReference type="InterPro" id="IPR002747">
    <property type="entry name" value="SAM_OH_AdoTrfase"/>
</dbReference>
<feature type="chain" id="PRO_5037365399" evidence="3">
    <location>
        <begin position="22"/>
        <end position="298"/>
    </location>
</feature>
<dbReference type="Gene3D" id="2.40.30.90">
    <property type="entry name" value="Bacterial fluorinating enzyme like"/>
    <property type="match status" value="1"/>
</dbReference>
<dbReference type="Pfam" id="PF20257">
    <property type="entry name" value="SAM_HAT_C"/>
    <property type="match status" value="1"/>
</dbReference>
<dbReference type="InterPro" id="IPR046469">
    <property type="entry name" value="SAM_HAT_N"/>
</dbReference>
<feature type="signal peptide" evidence="3">
    <location>
        <begin position="1"/>
        <end position="21"/>
    </location>
</feature>
<dbReference type="AlphaFoldDB" id="A0A927AM52"/>
<proteinExistence type="inferred from homology"/>